<dbReference type="GO" id="GO:0016787">
    <property type="term" value="F:hydrolase activity"/>
    <property type="evidence" value="ECO:0007669"/>
    <property type="project" value="UniProtKB-KW"/>
</dbReference>
<evidence type="ECO:0000313" key="9">
    <source>
        <dbReference type="EMBL" id="KAA3670119.1"/>
    </source>
</evidence>
<protein>
    <recommendedName>
        <fullName evidence="7">Reverse transcriptase RNase H-like domain-containing protein</fullName>
    </recommendedName>
</protein>
<evidence type="ECO:0000256" key="1">
    <source>
        <dbReference type="ARBA" id="ARBA00022679"/>
    </source>
</evidence>
<proteinExistence type="predicted"/>
<dbReference type="GO" id="GO:0004519">
    <property type="term" value="F:endonuclease activity"/>
    <property type="evidence" value="ECO:0007669"/>
    <property type="project" value="UniProtKB-KW"/>
</dbReference>
<gene>
    <name evidence="9" type="ORF">DEA37_0000002</name>
    <name evidence="8" type="ORF">DEA37_0003569</name>
</gene>
<evidence type="ECO:0000313" key="10">
    <source>
        <dbReference type="Proteomes" id="UP000324629"/>
    </source>
</evidence>
<keyword evidence="6" id="KW-0695">RNA-directed DNA polymerase</keyword>
<dbReference type="InterPro" id="IPR041373">
    <property type="entry name" value="RT_RNaseH"/>
</dbReference>
<evidence type="ECO:0000256" key="6">
    <source>
        <dbReference type="ARBA" id="ARBA00022918"/>
    </source>
</evidence>
<feature type="domain" description="Reverse transcriptase RNase H-like" evidence="7">
    <location>
        <begin position="1"/>
        <end position="53"/>
    </location>
</feature>
<evidence type="ECO:0000256" key="5">
    <source>
        <dbReference type="ARBA" id="ARBA00022801"/>
    </source>
</evidence>
<name>A0A5J4N478_9TREM</name>
<keyword evidence="1" id="KW-0808">Transferase</keyword>
<reference evidence="9 10" key="1">
    <citation type="journal article" date="2019" name="Gigascience">
        <title>Whole-genome sequence of the oriental lung fluke Paragonimus westermani.</title>
        <authorList>
            <person name="Oey H."/>
            <person name="Zakrzewski M."/>
            <person name="Narain K."/>
            <person name="Devi K.R."/>
            <person name="Agatsuma T."/>
            <person name="Nawaratna S."/>
            <person name="Gobert G.N."/>
            <person name="Jones M.K."/>
            <person name="Ragan M.A."/>
            <person name="McManus D.P."/>
            <person name="Krause L."/>
        </authorList>
    </citation>
    <scope>NUCLEOTIDE SEQUENCE [LARGE SCALE GENOMIC DNA]</scope>
    <source>
        <strain evidence="9 10">IND2009</strain>
    </source>
</reference>
<dbReference type="EMBL" id="QNGE01014273">
    <property type="protein sequence ID" value="KAA3670119.1"/>
    <property type="molecule type" value="Genomic_DNA"/>
</dbReference>
<keyword evidence="2" id="KW-0548">Nucleotidyltransferase</keyword>
<evidence type="ECO:0000259" key="7">
    <source>
        <dbReference type="Pfam" id="PF17917"/>
    </source>
</evidence>
<keyword evidence="4" id="KW-0255">Endonuclease</keyword>
<evidence type="ECO:0000256" key="4">
    <source>
        <dbReference type="ARBA" id="ARBA00022759"/>
    </source>
</evidence>
<organism evidence="9 10">
    <name type="scientific">Paragonimus westermani</name>
    <dbReference type="NCBI Taxonomy" id="34504"/>
    <lineage>
        <taxon>Eukaryota</taxon>
        <taxon>Metazoa</taxon>
        <taxon>Spiralia</taxon>
        <taxon>Lophotrochozoa</taxon>
        <taxon>Platyhelminthes</taxon>
        <taxon>Trematoda</taxon>
        <taxon>Digenea</taxon>
        <taxon>Plagiorchiida</taxon>
        <taxon>Troglotremata</taxon>
        <taxon>Troglotrematidae</taxon>
        <taxon>Paragonimus</taxon>
    </lineage>
</organism>
<dbReference type="AlphaFoldDB" id="A0A5J4N478"/>
<dbReference type="SUPFAM" id="SSF56672">
    <property type="entry name" value="DNA/RNA polymerases"/>
    <property type="match status" value="1"/>
</dbReference>
<dbReference type="Pfam" id="PF17917">
    <property type="entry name" value="RT_RNaseH"/>
    <property type="match status" value="1"/>
</dbReference>
<dbReference type="InterPro" id="IPR043502">
    <property type="entry name" value="DNA/RNA_pol_sf"/>
</dbReference>
<dbReference type="GO" id="GO:0003964">
    <property type="term" value="F:RNA-directed DNA polymerase activity"/>
    <property type="evidence" value="ECO:0007669"/>
    <property type="project" value="UniProtKB-KW"/>
</dbReference>
<dbReference type="EMBL" id="QNGE01014374">
    <property type="protein sequence ID" value="KAA3670112.1"/>
    <property type="molecule type" value="Genomic_DNA"/>
</dbReference>
<keyword evidence="3" id="KW-0540">Nuclease</keyword>
<keyword evidence="10" id="KW-1185">Reference proteome</keyword>
<comment type="caution">
    <text evidence="9">The sequence shown here is derived from an EMBL/GenBank/DDBJ whole genome shotgun (WGS) entry which is preliminary data.</text>
</comment>
<evidence type="ECO:0000256" key="2">
    <source>
        <dbReference type="ARBA" id="ARBA00022695"/>
    </source>
</evidence>
<dbReference type="Proteomes" id="UP000324629">
    <property type="component" value="Unassembled WGS sequence"/>
</dbReference>
<sequence length="54" mass="5936">VITDESVTGIGAVLEQEGHLVICIARHLSSAERGYVQTQKEALAIHWTIGRLHK</sequence>
<keyword evidence="5" id="KW-0378">Hydrolase</keyword>
<evidence type="ECO:0000256" key="3">
    <source>
        <dbReference type="ARBA" id="ARBA00022722"/>
    </source>
</evidence>
<accession>A0A5J4N478</accession>
<feature type="non-terminal residue" evidence="9">
    <location>
        <position position="1"/>
    </location>
</feature>
<evidence type="ECO:0000313" key="8">
    <source>
        <dbReference type="EMBL" id="KAA3670112.1"/>
    </source>
</evidence>